<evidence type="ECO:0000313" key="11">
    <source>
        <dbReference type="EMBL" id="MFD2161390.1"/>
    </source>
</evidence>
<evidence type="ECO:0000313" key="12">
    <source>
        <dbReference type="Proteomes" id="UP001597387"/>
    </source>
</evidence>
<evidence type="ECO:0000256" key="5">
    <source>
        <dbReference type="ARBA" id="ARBA00022448"/>
    </source>
</evidence>
<keyword evidence="12" id="KW-1185">Reference proteome</keyword>
<organism evidence="11 12">
    <name type="scientific">Paradesertivirga mongoliensis</name>
    <dbReference type="NCBI Taxonomy" id="2100740"/>
    <lineage>
        <taxon>Bacteria</taxon>
        <taxon>Pseudomonadati</taxon>
        <taxon>Bacteroidota</taxon>
        <taxon>Sphingobacteriia</taxon>
        <taxon>Sphingobacteriales</taxon>
        <taxon>Sphingobacteriaceae</taxon>
        <taxon>Paradesertivirga</taxon>
    </lineage>
</organism>
<comment type="caution">
    <text evidence="11">The sequence shown here is derived from an EMBL/GenBank/DDBJ whole genome shotgun (WGS) entry which is preliminary data.</text>
</comment>
<proteinExistence type="inferred from homology"/>
<keyword evidence="9 10" id="KW-0472">Membrane</keyword>
<sequence>MIFCQATFWQLIWTQLVQTSGLEWFGTITGFICVYLAARQHILNWPVAILSVLAYVVIFYRYKLYGDALLQLYFLGTCVYGWYYWVRRKQQHQKPIVSLGKTEYLMVVTAIVILSFGLGAFLDKFTDTDVPYIDGTCTAISFVAQLLMTRKVLQNWILWIVVDICYIPLFLYKNLALTAVLYTLYLGLATIGYLDWRRSWKQTA</sequence>
<comment type="function">
    <text evidence="1">Required for nicotinamide riboside transport across the inner membrane.</text>
</comment>
<keyword evidence="7 10" id="KW-0812">Transmembrane</keyword>
<evidence type="ECO:0000256" key="9">
    <source>
        <dbReference type="ARBA" id="ARBA00023136"/>
    </source>
</evidence>
<reference evidence="12" key="1">
    <citation type="journal article" date="2019" name="Int. J. Syst. Evol. Microbiol.">
        <title>The Global Catalogue of Microorganisms (GCM) 10K type strain sequencing project: providing services to taxonomists for standard genome sequencing and annotation.</title>
        <authorList>
            <consortium name="The Broad Institute Genomics Platform"/>
            <consortium name="The Broad Institute Genome Sequencing Center for Infectious Disease"/>
            <person name="Wu L."/>
            <person name="Ma J."/>
        </authorList>
    </citation>
    <scope>NUCLEOTIDE SEQUENCE [LARGE SCALE GENOMIC DNA]</scope>
    <source>
        <strain evidence="12">KCTC 42217</strain>
    </source>
</reference>
<keyword evidence="6" id="KW-1003">Cell membrane</keyword>
<protein>
    <recommendedName>
        <fullName evidence="4">Nicotinamide riboside transporter PnuC</fullName>
    </recommendedName>
</protein>
<feature type="transmembrane region" description="Helical" evidence="10">
    <location>
        <begin position="105"/>
        <end position="122"/>
    </location>
</feature>
<evidence type="ECO:0000256" key="10">
    <source>
        <dbReference type="SAM" id="Phobius"/>
    </source>
</evidence>
<feature type="transmembrane region" description="Helical" evidence="10">
    <location>
        <begin position="156"/>
        <end position="172"/>
    </location>
</feature>
<feature type="transmembrane region" description="Helical" evidence="10">
    <location>
        <begin position="45"/>
        <end position="62"/>
    </location>
</feature>
<accession>A0ABW4ZHI3</accession>
<evidence type="ECO:0000256" key="4">
    <source>
        <dbReference type="ARBA" id="ARBA00017522"/>
    </source>
</evidence>
<feature type="transmembrane region" description="Helical" evidence="10">
    <location>
        <begin position="21"/>
        <end position="38"/>
    </location>
</feature>
<dbReference type="NCBIfam" id="TIGR01528">
    <property type="entry name" value="NMN_trans_PnuC"/>
    <property type="match status" value="1"/>
</dbReference>
<dbReference type="PANTHER" id="PTHR36122">
    <property type="entry name" value="NICOTINAMIDE RIBOSIDE TRANSPORTER PNUC"/>
    <property type="match status" value="1"/>
</dbReference>
<comment type="subcellular location">
    <subcellularLocation>
        <location evidence="2">Cell membrane</location>
        <topology evidence="2">Multi-pass membrane protein</topology>
    </subcellularLocation>
</comment>
<dbReference type="Proteomes" id="UP001597387">
    <property type="component" value="Unassembled WGS sequence"/>
</dbReference>
<evidence type="ECO:0000256" key="8">
    <source>
        <dbReference type="ARBA" id="ARBA00022989"/>
    </source>
</evidence>
<dbReference type="InterPro" id="IPR006419">
    <property type="entry name" value="NMN_transpt_PnuC"/>
</dbReference>
<evidence type="ECO:0000256" key="7">
    <source>
        <dbReference type="ARBA" id="ARBA00022692"/>
    </source>
</evidence>
<dbReference type="EMBL" id="JBHUHZ010000001">
    <property type="protein sequence ID" value="MFD2161390.1"/>
    <property type="molecule type" value="Genomic_DNA"/>
</dbReference>
<feature type="transmembrane region" description="Helical" evidence="10">
    <location>
        <begin position="68"/>
        <end position="85"/>
    </location>
</feature>
<name>A0ABW4ZHI3_9SPHI</name>
<dbReference type="RefSeq" id="WP_255899416.1">
    <property type="nucleotide sequence ID" value="NZ_JAFMZO010000001.1"/>
</dbReference>
<gene>
    <name evidence="11" type="primary">pnuC</name>
    <name evidence="11" type="ORF">ACFSJU_03245</name>
</gene>
<feature type="transmembrane region" description="Helical" evidence="10">
    <location>
        <begin position="179"/>
        <end position="196"/>
    </location>
</feature>
<evidence type="ECO:0000256" key="2">
    <source>
        <dbReference type="ARBA" id="ARBA00004651"/>
    </source>
</evidence>
<keyword evidence="8 10" id="KW-1133">Transmembrane helix</keyword>
<dbReference type="PANTHER" id="PTHR36122:SF2">
    <property type="entry name" value="NICOTINAMIDE RIBOSIDE TRANSPORTER PNUC"/>
    <property type="match status" value="1"/>
</dbReference>
<dbReference type="Pfam" id="PF04973">
    <property type="entry name" value="NMN_transporter"/>
    <property type="match status" value="1"/>
</dbReference>
<evidence type="ECO:0000256" key="3">
    <source>
        <dbReference type="ARBA" id="ARBA00006669"/>
    </source>
</evidence>
<evidence type="ECO:0000256" key="6">
    <source>
        <dbReference type="ARBA" id="ARBA00022475"/>
    </source>
</evidence>
<keyword evidence="5" id="KW-0813">Transport</keyword>
<comment type="similarity">
    <text evidence="3">Belongs to the nicotinamide ribonucleoside (NR) uptake permease (TC 4.B.1) family.</text>
</comment>
<evidence type="ECO:0000256" key="1">
    <source>
        <dbReference type="ARBA" id="ARBA00002672"/>
    </source>
</evidence>